<name>A0A560I733_9PROT</name>
<dbReference type="AlphaFoldDB" id="A0A560I733"/>
<protein>
    <submittedName>
        <fullName evidence="2">SagB-type dehydrogenase family enzyme</fullName>
    </submittedName>
</protein>
<dbReference type="EMBL" id="VITT01000015">
    <property type="protein sequence ID" value="TWB54235.1"/>
    <property type="molecule type" value="Genomic_DNA"/>
</dbReference>
<dbReference type="PANTHER" id="PTHR43745">
    <property type="entry name" value="NITROREDUCTASE MJ1384-RELATED"/>
    <property type="match status" value="1"/>
</dbReference>
<dbReference type="Pfam" id="PF00881">
    <property type="entry name" value="Nitroreductase"/>
    <property type="match status" value="1"/>
</dbReference>
<sequence length="224" mass="24619">MVLHTNEPVPRNPAYAWRPYSPPVLRRELLALPISEPKRAFSEVLYARRSRLMGAVSWDQVAELLWHAVGTKAMAKSGRAGIPIEWRVCPSAGGLHPIHIICIPQTATEGIRLYDPNSHAFDFLAVSENKVIETQNEFLMSVIGSVTGCTLLFVADVKKIDAAYEHGMTLTWRNAGAIISTLCLCAEWLGLGACPLGFNGDRILAELPYPLERFTGMGGVFITS</sequence>
<dbReference type="Proteomes" id="UP000318050">
    <property type="component" value="Unassembled WGS sequence"/>
</dbReference>
<accession>A0A560I733</accession>
<dbReference type="Gene3D" id="3.40.109.10">
    <property type="entry name" value="NADH Oxidase"/>
    <property type="match status" value="1"/>
</dbReference>
<gene>
    <name evidence="2" type="ORF">FBZ92_1152</name>
</gene>
<feature type="domain" description="Nitroreductase" evidence="1">
    <location>
        <begin position="56"/>
        <end position="204"/>
    </location>
</feature>
<dbReference type="SUPFAM" id="SSF55469">
    <property type="entry name" value="FMN-dependent nitroreductase-like"/>
    <property type="match status" value="1"/>
</dbReference>
<dbReference type="InterPro" id="IPR000415">
    <property type="entry name" value="Nitroreductase-like"/>
</dbReference>
<dbReference type="GO" id="GO:0016491">
    <property type="term" value="F:oxidoreductase activity"/>
    <property type="evidence" value="ECO:0007669"/>
    <property type="project" value="InterPro"/>
</dbReference>
<evidence type="ECO:0000313" key="3">
    <source>
        <dbReference type="Proteomes" id="UP000318050"/>
    </source>
</evidence>
<evidence type="ECO:0000313" key="2">
    <source>
        <dbReference type="EMBL" id="TWB54235.1"/>
    </source>
</evidence>
<organism evidence="2 3">
    <name type="scientific">Nitrospirillum amazonense</name>
    <dbReference type="NCBI Taxonomy" id="28077"/>
    <lineage>
        <taxon>Bacteria</taxon>
        <taxon>Pseudomonadati</taxon>
        <taxon>Pseudomonadota</taxon>
        <taxon>Alphaproteobacteria</taxon>
        <taxon>Rhodospirillales</taxon>
        <taxon>Azospirillaceae</taxon>
        <taxon>Nitrospirillum</taxon>
    </lineage>
</organism>
<dbReference type="InterPro" id="IPR029479">
    <property type="entry name" value="Nitroreductase"/>
</dbReference>
<reference evidence="2 3" key="1">
    <citation type="submission" date="2019-06" db="EMBL/GenBank/DDBJ databases">
        <title>Genomic Encyclopedia of Type Strains, Phase IV (KMG-V): Genome sequencing to study the core and pangenomes of soil and plant-associated prokaryotes.</title>
        <authorList>
            <person name="Whitman W."/>
        </authorList>
    </citation>
    <scope>NUCLEOTIDE SEQUENCE [LARGE SCALE GENOMIC DNA]</scope>
    <source>
        <strain evidence="2 3">BR 11140</strain>
    </source>
</reference>
<evidence type="ECO:0000259" key="1">
    <source>
        <dbReference type="Pfam" id="PF00881"/>
    </source>
</evidence>
<comment type="caution">
    <text evidence="2">The sequence shown here is derived from an EMBL/GenBank/DDBJ whole genome shotgun (WGS) entry which is preliminary data.</text>
</comment>
<dbReference type="InterPro" id="IPR052544">
    <property type="entry name" value="Bacteriocin_Proc_Enz"/>
</dbReference>
<dbReference type="PANTHER" id="PTHR43745:SF2">
    <property type="entry name" value="NITROREDUCTASE MJ1384-RELATED"/>
    <property type="match status" value="1"/>
</dbReference>
<proteinExistence type="predicted"/>